<evidence type="ECO:0000313" key="1">
    <source>
        <dbReference type="EMBL" id="TCP05692.1"/>
    </source>
</evidence>
<dbReference type="InterPro" id="IPR009678">
    <property type="entry name" value="Phage_tail_completion_R"/>
</dbReference>
<organism evidence="1 2">
    <name type="scientific">Rubrivivax gelatinosus</name>
    <name type="common">Rhodocyclus gelatinosus</name>
    <name type="synonym">Rhodopseudomonas gelatinosa</name>
    <dbReference type="NCBI Taxonomy" id="28068"/>
    <lineage>
        <taxon>Bacteria</taxon>
        <taxon>Pseudomonadati</taxon>
        <taxon>Pseudomonadota</taxon>
        <taxon>Betaproteobacteria</taxon>
        <taxon>Burkholderiales</taxon>
        <taxon>Sphaerotilaceae</taxon>
        <taxon>Rubrivivax</taxon>
    </lineage>
</organism>
<dbReference type="OrthoDB" id="8564199at2"/>
<name>A0A4R2MFM5_RUBGE</name>
<dbReference type="RefSeq" id="WP_132644676.1">
    <property type="nucleotide sequence ID" value="NZ_NRRI01000002.1"/>
</dbReference>
<protein>
    <submittedName>
        <fullName evidence="1">Tail completion protein R (GpR)</fullName>
    </submittedName>
</protein>
<evidence type="ECO:0000313" key="2">
    <source>
        <dbReference type="Proteomes" id="UP000295106"/>
    </source>
</evidence>
<dbReference type="AlphaFoldDB" id="A0A4R2MFM5"/>
<dbReference type="EMBL" id="SLXD01000001">
    <property type="protein sequence ID" value="TCP05692.1"/>
    <property type="molecule type" value="Genomic_DNA"/>
</dbReference>
<dbReference type="Pfam" id="PF06891">
    <property type="entry name" value="P2_Phage_GpR"/>
    <property type="match status" value="1"/>
</dbReference>
<comment type="caution">
    <text evidence="1">The sequence shown here is derived from an EMBL/GenBank/DDBJ whole genome shotgun (WGS) entry which is preliminary data.</text>
</comment>
<gene>
    <name evidence="1" type="ORF">EV684_101566</name>
</gene>
<sequence>MYKPASLRDHLTSALPDLRRDPDKLAISIQKGTVQATAAPGLSNLLQYTLRLLFLDYAGHVDAITVPLLAWLRRHQPELLDNPDLRARAVRFEVDFLNAKTVDLQIELDLSERVIVTESTEQPGRLDARHPVEPALLDDRPMPEHWELYLRDQLLASWDLPAS</sequence>
<proteinExistence type="predicted"/>
<reference evidence="1 2" key="1">
    <citation type="submission" date="2019-03" db="EMBL/GenBank/DDBJ databases">
        <title>Genomic Encyclopedia of Type Strains, Phase IV (KMG-IV): sequencing the most valuable type-strain genomes for metagenomic binning, comparative biology and taxonomic classification.</title>
        <authorList>
            <person name="Goeker M."/>
        </authorList>
    </citation>
    <scope>NUCLEOTIDE SEQUENCE [LARGE SCALE GENOMIC DNA]</scope>
    <source>
        <strain evidence="1 2">DSM 1709</strain>
    </source>
</reference>
<accession>A0A4R2MFM5</accession>
<dbReference type="Proteomes" id="UP000295106">
    <property type="component" value="Unassembled WGS sequence"/>
</dbReference>